<keyword evidence="3" id="KW-0210">Decarboxylase</keyword>
<dbReference type="InterPro" id="IPR015424">
    <property type="entry name" value="PyrdxlP-dep_Trfase"/>
</dbReference>
<keyword evidence="9" id="KW-1185">Reference proteome</keyword>
<dbReference type="OrthoDB" id="9815233at2"/>
<evidence type="ECO:0000313" key="9">
    <source>
        <dbReference type="Proteomes" id="UP000274391"/>
    </source>
</evidence>
<dbReference type="SUPFAM" id="SSF55904">
    <property type="entry name" value="Ornithine decarboxylase C-terminal domain"/>
    <property type="match status" value="1"/>
</dbReference>
<dbReference type="Gene3D" id="3.40.640.10">
    <property type="entry name" value="Type I PLP-dependent aspartate aminotransferase-like (Major domain)"/>
    <property type="match status" value="1"/>
</dbReference>
<accession>A0A3P3VYV8</accession>
<feature type="domain" description="Orn/Lys/Arg decarboxylase C-terminal" evidence="7">
    <location>
        <begin position="422"/>
        <end position="480"/>
    </location>
</feature>
<dbReference type="InterPro" id="IPR008286">
    <property type="entry name" value="Prn/Lys/Arg_de-COase_C"/>
</dbReference>
<reference evidence="8 9" key="1">
    <citation type="submission" date="2018-11" db="EMBL/GenBank/DDBJ databases">
        <title>YIM 102482-1 draft genome.</title>
        <authorList>
            <person name="Li G."/>
            <person name="Jiang Y."/>
        </authorList>
    </citation>
    <scope>NUCLEOTIDE SEQUENCE [LARGE SCALE GENOMIC DNA]</scope>
    <source>
        <strain evidence="8 9">YIM 102482-1</strain>
    </source>
</reference>
<sequence>MTLAFDAPTNGLHFDSASVTAGAPYAQAVNEHASRNPLAFYVPGHGANAGGAGASLAEFFGSRALQLDVPPLVDGIDVGEESPRAEAMRLAAEAWGARRTWFLTNGSTQGNRTAALAVRGLGRDVLMQRSAHSSFVDGIILAGLRPGFVRPTVDTDLGIAHGVTPESVERAFAEHPGKPVAVYIVTPSYFGAVADVPAIAEVVHAHGAALIVDAAWGAHFGFHPELPESPLRQGADIAIMSTHKLTSSLTQSAMLHLGDGPYADVLEPLIDRAFGTTASTSESSLLLASLDLARRDLSSGAGFYEESIRNAERAREMTRLDGRFPVVSDGFGEFEDIVATDPFRIPMDIRSTGLDGHTVRNRLAREFDILVEMATASTIVLVVGFGKSPDLRPLLRALDALTLPEQDRTAAVELPPLPKAGEMRMLPRDAFFAETELVPVAEAIGRVSAASLAAYPPGIPNVLPGEEITQRVVEFLQAAATAPGGYVRGAADPAVEHMLVVAREDH</sequence>
<dbReference type="InterPro" id="IPR000310">
    <property type="entry name" value="Orn/Lys/Arg_deCO2ase_major_dom"/>
</dbReference>
<evidence type="ECO:0000256" key="5">
    <source>
        <dbReference type="ARBA" id="ARBA00023239"/>
    </source>
</evidence>
<dbReference type="PANTHER" id="PTHR43277">
    <property type="entry name" value="ARGININE DECARBOXYLASE"/>
    <property type="match status" value="1"/>
</dbReference>
<dbReference type="InterPro" id="IPR015421">
    <property type="entry name" value="PyrdxlP-dep_Trfase_major"/>
</dbReference>
<keyword evidence="5" id="KW-0456">Lyase</keyword>
<dbReference type="Gene3D" id="3.90.100.10">
    <property type="entry name" value="Orn/Lys/Arg decarboxylase, C-terminal domain"/>
    <property type="match status" value="1"/>
</dbReference>
<keyword evidence="4" id="KW-0663">Pyridoxal phosphate</keyword>
<evidence type="ECO:0000259" key="7">
    <source>
        <dbReference type="Pfam" id="PF03711"/>
    </source>
</evidence>
<dbReference type="SUPFAM" id="SSF53383">
    <property type="entry name" value="PLP-dependent transferases"/>
    <property type="match status" value="1"/>
</dbReference>
<comment type="caution">
    <text evidence="8">The sequence shown here is derived from an EMBL/GenBank/DDBJ whole genome shotgun (WGS) entry which is preliminary data.</text>
</comment>
<dbReference type="Pfam" id="PF01276">
    <property type="entry name" value="OKR_DC_1"/>
    <property type="match status" value="1"/>
</dbReference>
<dbReference type="Proteomes" id="UP000274391">
    <property type="component" value="Unassembled WGS sequence"/>
</dbReference>
<evidence type="ECO:0000256" key="3">
    <source>
        <dbReference type="ARBA" id="ARBA00022793"/>
    </source>
</evidence>
<feature type="domain" description="Orn/Lys/Arg decarboxylases family 1 pyridoxal-P attachment site" evidence="6">
    <location>
        <begin position="24"/>
        <end position="319"/>
    </location>
</feature>
<evidence type="ECO:0000259" key="6">
    <source>
        <dbReference type="Pfam" id="PF01276"/>
    </source>
</evidence>
<evidence type="ECO:0000256" key="2">
    <source>
        <dbReference type="ARBA" id="ARBA00010671"/>
    </source>
</evidence>
<dbReference type="EMBL" id="RQVS01000016">
    <property type="protein sequence ID" value="RRJ85853.1"/>
    <property type="molecule type" value="Genomic_DNA"/>
</dbReference>
<evidence type="ECO:0000256" key="4">
    <source>
        <dbReference type="ARBA" id="ARBA00022898"/>
    </source>
</evidence>
<dbReference type="PANTHER" id="PTHR43277:SF4">
    <property type="entry name" value="ARGININE DECARBOXYLASE"/>
    <property type="match status" value="1"/>
</dbReference>
<dbReference type="AlphaFoldDB" id="A0A3P3VYV8"/>
<dbReference type="GO" id="GO:0016831">
    <property type="term" value="F:carboxy-lyase activity"/>
    <property type="evidence" value="ECO:0007669"/>
    <property type="project" value="UniProtKB-KW"/>
</dbReference>
<dbReference type="InterPro" id="IPR052357">
    <property type="entry name" value="Orn_Lys_Arg_decarboxylase-I"/>
</dbReference>
<gene>
    <name evidence="8" type="ORF">EG850_11530</name>
</gene>
<evidence type="ECO:0000256" key="1">
    <source>
        <dbReference type="ARBA" id="ARBA00001933"/>
    </source>
</evidence>
<dbReference type="Pfam" id="PF03711">
    <property type="entry name" value="OKR_DC_1_C"/>
    <property type="match status" value="1"/>
</dbReference>
<protein>
    <submittedName>
        <fullName evidence="8">Amino acid decarboxylase</fullName>
    </submittedName>
</protein>
<dbReference type="RefSeq" id="WP_124973625.1">
    <property type="nucleotide sequence ID" value="NZ_RQVS01000016.1"/>
</dbReference>
<comment type="cofactor">
    <cofactor evidence="1">
        <name>pyridoxal 5'-phosphate</name>
        <dbReference type="ChEBI" id="CHEBI:597326"/>
    </cofactor>
</comment>
<comment type="similarity">
    <text evidence="2">Belongs to the Orn/Lys/Arg decarboxylase class-I family.</text>
</comment>
<evidence type="ECO:0000313" key="8">
    <source>
        <dbReference type="EMBL" id="RRJ85853.1"/>
    </source>
</evidence>
<dbReference type="InterPro" id="IPR036633">
    <property type="entry name" value="Prn/Lys/Arg_de-COase_C_sf"/>
</dbReference>
<name>A0A3P3VYV8_9MICO</name>
<organism evidence="8 9">
    <name type="scientific">Gulosibacter macacae</name>
    <dbReference type="NCBI Taxonomy" id="2488791"/>
    <lineage>
        <taxon>Bacteria</taxon>
        <taxon>Bacillati</taxon>
        <taxon>Actinomycetota</taxon>
        <taxon>Actinomycetes</taxon>
        <taxon>Micrococcales</taxon>
        <taxon>Microbacteriaceae</taxon>
        <taxon>Gulosibacter</taxon>
    </lineage>
</organism>
<proteinExistence type="inferred from homology"/>